<comment type="similarity">
    <text evidence="8">Belongs to the CN hydrolase family. Apolipoprotein N-acyltransferase subfamily.</text>
</comment>
<dbReference type="InterPro" id="IPR004563">
    <property type="entry name" value="Apolipo_AcylTrfase"/>
</dbReference>
<comment type="caution">
    <text evidence="10">The sequence shown here is derived from an EMBL/GenBank/DDBJ whole genome shotgun (WGS) entry which is preliminary data.</text>
</comment>
<dbReference type="Gene3D" id="3.60.110.10">
    <property type="entry name" value="Carbon-nitrogen hydrolase"/>
    <property type="match status" value="1"/>
</dbReference>
<evidence type="ECO:0000256" key="1">
    <source>
        <dbReference type="ARBA" id="ARBA00004651"/>
    </source>
</evidence>
<dbReference type="InterPro" id="IPR045378">
    <property type="entry name" value="LNT_N"/>
</dbReference>
<keyword evidence="7 8" id="KW-0012">Acyltransferase</keyword>
<organism evidence="10 11">
    <name type="scientific">Kitasatospora acidiphila</name>
    <dbReference type="NCBI Taxonomy" id="2567942"/>
    <lineage>
        <taxon>Bacteria</taxon>
        <taxon>Bacillati</taxon>
        <taxon>Actinomycetota</taxon>
        <taxon>Actinomycetes</taxon>
        <taxon>Kitasatosporales</taxon>
        <taxon>Streptomycetaceae</taxon>
        <taxon>Kitasatospora</taxon>
    </lineage>
</organism>
<feature type="transmembrane region" description="Helical" evidence="8">
    <location>
        <begin position="197"/>
        <end position="216"/>
    </location>
</feature>
<comment type="caution">
    <text evidence="8">Lacks conserved residue(s) required for the propagation of feature annotation.</text>
</comment>
<evidence type="ECO:0000259" key="9">
    <source>
        <dbReference type="PROSITE" id="PS50263"/>
    </source>
</evidence>
<dbReference type="HAMAP" id="MF_01148">
    <property type="entry name" value="Lnt"/>
    <property type="match status" value="1"/>
</dbReference>
<evidence type="ECO:0000256" key="8">
    <source>
        <dbReference type="HAMAP-Rule" id="MF_01148"/>
    </source>
</evidence>
<dbReference type="GO" id="GO:0042158">
    <property type="term" value="P:lipoprotein biosynthetic process"/>
    <property type="evidence" value="ECO:0007669"/>
    <property type="project" value="UniProtKB-UniRule"/>
</dbReference>
<feature type="transmembrane region" description="Helical" evidence="8">
    <location>
        <begin position="69"/>
        <end position="88"/>
    </location>
</feature>
<dbReference type="AlphaFoldDB" id="A0A540WAU1"/>
<feature type="transmembrane region" description="Helical" evidence="8">
    <location>
        <begin position="164"/>
        <end position="190"/>
    </location>
</feature>
<evidence type="ECO:0000256" key="2">
    <source>
        <dbReference type="ARBA" id="ARBA00022475"/>
    </source>
</evidence>
<comment type="pathway">
    <text evidence="8">Protein modification; lipoprotein biosynthesis (N-acyl transfer).</text>
</comment>
<proteinExistence type="inferred from homology"/>
<evidence type="ECO:0000256" key="7">
    <source>
        <dbReference type="ARBA" id="ARBA00023315"/>
    </source>
</evidence>
<dbReference type="PROSITE" id="PS50263">
    <property type="entry name" value="CN_HYDROLASE"/>
    <property type="match status" value="1"/>
</dbReference>
<dbReference type="CDD" id="cd07571">
    <property type="entry name" value="ALP_N-acyl_transferase"/>
    <property type="match status" value="1"/>
</dbReference>
<dbReference type="PANTHER" id="PTHR38686">
    <property type="entry name" value="APOLIPOPROTEIN N-ACYLTRANSFERASE"/>
    <property type="match status" value="1"/>
</dbReference>
<dbReference type="GO" id="GO:0005886">
    <property type="term" value="C:plasma membrane"/>
    <property type="evidence" value="ECO:0007669"/>
    <property type="project" value="UniProtKB-SubCell"/>
</dbReference>
<dbReference type="UniPathway" id="UPA00666"/>
<protein>
    <recommendedName>
        <fullName evidence="8">Apolipoprotein N-acyltransferase</fullName>
        <shortName evidence="8">ALP N-acyltransferase</shortName>
        <ecNumber evidence="8">2.3.1.269</ecNumber>
    </recommendedName>
</protein>
<dbReference type="RefSeq" id="WP_141636569.1">
    <property type="nucleotide sequence ID" value="NZ_VIGB01000003.1"/>
</dbReference>
<dbReference type="Pfam" id="PF00795">
    <property type="entry name" value="CN_hydrolase"/>
    <property type="match status" value="1"/>
</dbReference>
<keyword evidence="10" id="KW-0449">Lipoprotein</keyword>
<comment type="subcellular location">
    <subcellularLocation>
        <location evidence="1 8">Cell membrane</location>
        <topology evidence="1 8">Multi-pass membrane protein</topology>
    </subcellularLocation>
</comment>
<name>A0A540WAU1_9ACTN</name>
<dbReference type="GO" id="GO:0016410">
    <property type="term" value="F:N-acyltransferase activity"/>
    <property type="evidence" value="ECO:0007669"/>
    <property type="project" value="UniProtKB-UniRule"/>
</dbReference>
<dbReference type="NCBIfam" id="TIGR00546">
    <property type="entry name" value="lnt"/>
    <property type="match status" value="1"/>
</dbReference>
<feature type="transmembrane region" description="Helical" evidence="8">
    <location>
        <begin position="94"/>
        <end position="118"/>
    </location>
</feature>
<reference evidence="10 11" key="1">
    <citation type="submission" date="2019-06" db="EMBL/GenBank/DDBJ databases">
        <title>Description of Kitasatospora acidophila sp. nov. isolated from pine grove soil, and reclassification of Streptomyces novaecaesareae to Kitasatospora novaeceasareae comb. nov.</title>
        <authorList>
            <person name="Kim M.J."/>
        </authorList>
    </citation>
    <scope>NUCLEOTIDE SEQUENCE [LARGE SCALE GENOMIC DNA]</scope>
    <source>
        <strain evidence="10 11">MMS16-CNU292</strain>
    </source>
</reference>
<dbReference type="InterPro" id="IPR003010">
    <property type="entry name" value="C-N_Hydrolase"/>
</dbReference>
<evidence type="ECO:0000256" key="3">
    <source>
        <dbReference type="ARBA" id="ARBA00022679"/>
    </source>
</evidence>
<keyword evidence="3 8" id="KW-0808">Transferase</keyword>
<keyword evidence="5 8" id="KW-1133">Transmembrane helix</keyword>
<evidence type="ECO:0000256" key="6">
    <source>
        <dbReference type="ARBA" id="ARBA00023136"/>
    </source>
</evidence>
<evidence type="ECO:0000256" key="5">
    <source>
        <dbReference type="ARBA" id="ARBA00022989"/>
    </source>
</evidence>
<evidence type="ECO:0000256" key="4">
    <source>
        <dbReference type="ARBA" id="ARBA00022692"/>
    </source>
</evidence>
<sequence>MLLDARQAGPATAGAHPDRRLRTRWALATAVVGGALLFCAFPPINAWPLAPVGVALLVVAVAGQRMRTAAGIALVFSLVFFGLLVRWLSGNIGLLPWVALSVAESLLLAAMTAPLPLLLRLRGRVPLIALWWTATEAVRSRLPLGGFPWGRLAFSQADSPALGWARVAGAPAVTFVVALVGAALAGLVLAPPTTRRRLFAAGWCLVALAVSPAIPLPSATAGSSTAADKTAAGNSNAADKSTAVLSLVQGNVPRERSLAEQARIQQVTSNHADATLKLAQDIHTGKVPQPDLVLWPENSTDSEPRTDPALSFLIDKSVAAVNRPILVGAILDGPQDQTYNAGLLWDPLNGPGPWYAKRQLVPFGEYIPLRSLFGGLGDLQLIPRNFTPGSQTVIFNTGNIHLSDVICYEIGYDGLVRDGVRAGANLLVEQTNDAAFTRDGSPDETDQQLAMARLRAVEHNRSVAVVSTTGVSAVIRPDGTVAAQTGLWQQQALTERVPLRTGLTLADRVGAWPEAGALAATVTALAWAGYRSRKGRRSTAAGSAEAGAQG</sequence>
<dbReference type="EMBL" id="VIGB01000003">
    <property type="protein sequence ID" value="TQF06123.1"/>
    <property type="molecule type" value="Genomic_DNA"/>
</dbReference>
<keyword evidence="4 8" id="KW-0812">Transmembrane</keyword>
<evidence type="ECO:0000313" key="11">
    <source>
        <dbReference type="Proteomes" id="UP000319103"/>
    </source>
</evidence>
<dbReference type="Proteomes" id="UP000319103">
    <property type="component" value="Unassembled WGS sequence"/>
</dbReference>
<dbReference type="EC" id="2.3.1.269" evidence="8"/>
<keyword evidence="6 8" id="KW-0472">Membrane</keyword>
<evidence type="ECO:0000313" key="10">
    <source>
        <dbReference type="EMBL" id="TQF06123.1"/>
    </source>
</evidence>
<feature type="domain" description="CN hydrolase" evidence="9">
    <location>
        <begin position="248"/>
        <end position="499"/>
    </location>
</feature>
<keyword evidence="2 8" id="KW-1003">Cell membrane</keyword>
<dbReference type="SUPFAM" id="SSF56317">
    <property type="entry name" value="Carbon-nitrogen hydrolase"/>
    <property type="match status" value="1"/>
</dbReference>
<feature type="transmembrane region" description="Helical" evidence="8">
    <location>
        <begin position="21"/>
        <end position="38"/>
    </location>
</feature>
<gene>
    <name evidence="8 10" type="primary">lnt</name>
    <name evidence="10" type="ORF">E6W39_32775</name>
</gene>
<comment type="catalytic activity">
    <reaction evidence="8">
        <text>N-terminal S-1,2-diacyl-sn-glyceryl-L-cysteinyl-[lipoprotein] + a glycerophospholipid = N-acyl-S-1,2-diacyl-sn-glyceryl-L-cysteinyl-[lipoprotein] + a 2-acyl-sn-glycero-3-phospholipid + H(+)</text>
        <dbReference type="Rhea" id="RHEA:48228"/>
        <dbReference type="Rhea" id="RHEA-COMP:14681"/>
        <dbReference type="Rhea" id="RHEA-COMP:14684"/>
        <dbReference type="ChEBI" id="CHEBI:15378"/>
        <dbReference type="ChEBI" id="CHEBI:136912"/>
        <dbReference type="ChEBI" id="CHEBI:140656"/>
        <dbReference type="ChEBI" id="CHEBI:140657"/>
        <dbReference type="ChEBI" id="CHEBI:140660"/>
        <dbReference type="EC" id="2.3.1.269"/>
    </reaction>
</comment>
<dbReference type="InterPro" id="IPR036526">
    <property type="entry name" value="C-N_Hydrolase_sf"/>
</dbReference>
<comment type="function">
    <text evidence="8">Catalyzes the phospholipid dependent N-acylation of the N-terminal cysteine of apolipoprotein, the last step in lipoprotein maturation.</text>
</comment>
<keyword evidence="11" id="KW-1185">Reference proteome</keyword>
<dbReference type="OrthoDB" id="9804277at2"/>
<dbReference type="Pfam" id="PF20154">
    <property type="entry name" value="LNT_N"/>
    <property type="match status" value="1"/>
</dbReference>
<dbReference type="PANTHER" id="PTHR38686:SF1">
    <property type="entry name" value="APOLIPOPROTEIN N-ACYLTRANSFERASE"/>
    <property type="match status" value="1"/>
</dbReference>
<accession>A0A540WAU1</accession>